<sequence>MAMPRSRTVGFFVILAPTNPISMRSLFFLLLTISFNAFGQDGEFNGFLSKKDDGTYLFYEISNDSLLSPRLVSFVEMDTIGLQKKAYSYFTPRFKDERHISVIGKKENKISYYNDLPYYKILITRVSAYEYYNFYKKNKTRINTYSQDSIYEGFYVNEFEGQAFHVLKPNGKLEKVTGCASFQKREIKDSLLNINFPRFRAIANKGIKLKVKGYREYGDMYGYGHYGMDDYEIHIDKIIEIDTLINFHKQLNKELEKGYVINKDTAYLPVDFIINKEYKFISKEGKMHIELYLKKTSTSEIDYKFVLYKKKKIVLSKNGNLLLNPISYISAYISNKEYSTNLLYEYIDELYNDNRNTFDRWSQNKLLIPFNEVTSEFSFKIKYDYKDLKFTFFLLND</sequence>
<name>A0ABW8YYR2_9FLAO</name>
<dbReference type="RefSeq" id="WP_408085680.1">
    <property type="nucleotide sequence ID" value="NZ_JBELPZ010000016.1"/>
</dbReference>
<evidence type="ECO:0000313" key="2">
    <source>
        <dbReference type="Proteomes" id="UP001629156"/>
    </source>
</evidence>
<dbReference type="Proteomes" id="UP001629156">
    <property type="component" value="Unassembled WGS sequence"/>
</dbReference>
<accession>A0ABW8YYR2</accession>
<protein>
    <submittedName>
        <fullName evidence="1">Uncharacterized protein</fullName>
    </submittedName>
</protein>
<proteinExistence type="predicted"/>
<dbReference type="EMBL" id="JBELPZ010000016">
    <property type="protein sequence ID" value="MFL9845398.1"/>
    <property type="molecule type" value="Genomic_DNA"/>
</dbReference>
<gene>
    <name evidence="1" type="ORF">ABS766_13300</name>
</gene>
<comment type="caution">
    <text evidence="1">The sequence shown here is derived from an EMBL/GenBank/DDBJ whole genome shotgun (WGS) entry which is preliminary data.</text>
</comment>
<keyword evidence="2" id="KW-1185">Reference proteome</keyword>
<evidence type="ECO:0000313" key="1">
    <source>
        <dbReference type="EMBL" id="MFL9845398.1"/>
    </source>
</evidence>
<organism evidence="1 2">
    <name type="scientific">Flavobacterium rhizosphaerae</name>
    <dbReference type="NCBI Taxonomy" id="3163298"/>
    <lineage>
        <taxon>Bacteria</taxon>
        <taxon>Pseudomonadati</taxon>
        <taxon>Bacteroidota</taxon>
        <taxon>Flavobacteriia</taxon>
        <taxon>Flavobacteriales</taxon>
        <taxon>Flavobacteriaceae</taxon>
        <taxon>Flavobacterium</taxon>
    </lineage>
</organism>
<reference evidence="1 2" key="1">
    <citation type="submission" date="2024-06" db="EMBL/GenBank/DDBJ databases">
        <authorList>
            <person name="Kaempfer P."/>
            <person name="Viver T."/>
        </authorList>
    </citation>
    <scope>NUCLEOTIDE SEQUENCE [LARGE SCALE GENOMIC DNA]</scope>
    <source>
        <strain evidence="1 2">ST-119</strain>
    </source>
</reference>